<dbReference type="EMBL" id="MAXA01000288">
    <property type="protein sequence ID" value="OHV18632.1"/>
    <property type="molecule type" value="Genomic_DNA"/>
</dbReference>
<comment type="similarity">
    <text evidence="1">Belongs to the protein-tyrosine phosphatase family.</text>
</comment>
<dbReference type="InterPro" id="IPR016130">
    <property type="entry name" value="Tyr_Pase_AS"/>
</dbReference>
<dbReference type="Proteomes" id="UP000179769">
    <property type="component" value="Unassembled WGS sequence"/>
</dbReference>
<dbReference type="OrthoDB" id="1188001at2"/>
<dbReference type="Pfam" id="PF13350">
    <property type="entry name" value="Y_phosphatase3"/>
    <property type="match status" value="1"/>
</dbReference>
<dbReference type="InterPro" id="IPR026893">
    <property type="entry name" value="Tyr/Ser_Pase_IphP-type"/>
</dbReference>
<sequence length="272" mass="29012">MTPGPGPGEGRSGEDRVRLVRLEGAVNVRDLGGYPTTGGGRVRWGRVYRSAALHRLTAADLATVEQLGLRVVYDLRTEAEIERAPSLLPGGVRCERLAIGGSAARTRELTDLVVAGRLAEVPPDFLARVYDAMAETGAPTFGRLLTGLAEPDATPALFHCTAGKDRTGVAAALLLSLLGVDEAVILDDFELSAVHYTDPKMARLRRRLDGTDVDVERYRAVFGAPREALGTLLAALTERHGSVQGYLEEAAGTAPDLPERLRAQLVEPLGQG</sequence>
<gene>
    <name evidence="2" type="ORF">BBK14_29840</name>
</gene>
<proteinExistence type="inferred from homology"/>
<keyword evidence="3" id="KW-1185">Reference proteome</keyword>
<dbReference type="PROSITE" id="PS00383">
    <property type="entry name" value="TYR_PHOSPHATASE_1"/>
    <property type="match status" value="1"/>
</dbReference>
<comment type="caution">
    <text evidence="2">The sequence shown here is derived from an EMBL/GenBank/DDBJ whole genome shotgun (WGS) entry which is preliminary data.</text>
</comment>
<dbReference type="Gene3D" id="3.90.190.10">
    <property type="entry name" value="Protein tyrosine phosphatase superfamily"/>
    <property type="match status" value="1"/>
</dbReference>
<dbReference type="RefSeq" id="WP_071067258.1">
    <property type="nucleotide sequence ID" value="NZ_MAXA01000288.1"/>
</dbReference>
<dbReference type="GO" id="GO:0004721">
    <property type="term" value="F:phosphoprotein phosphatase activity"/>
    <property type="evidence" value="ECO:0007669"/>
    <property type="project" value="InterPro"/>
</dbReference>
<protein>
    <submittedName>
        <fullName evidence="2">Protein-tyrosine-phosphatase</fullName>
    </submittedName>
</protein>
<dbReference type="PANTHER" id="PTHR31126:SF1">
    <property type="entry name" value="TYROSINE SPECIFIC PROTEIN PHOSPHATASES DOMAIN-CONTAINING PROTEIN"/>
    <property type="match status" value="1"/>
</dbReference>
<accession>A0A1S1PDK9</accession>
<dbReference type="PANTHER" id="PTHR31126">
    <property type="entry name" value="TYROSINE-PROTEIN PHOSPHATASE"/>
    <property type="match status" value="1"/>
</dbReference>
<dbReference type="InterPro" id="IPR029021">
    <property type="entry name" value="Prot-tyrosine_phosphatase-like"/>
</dbReference>
<dbReference type="AlphaFoldDB" id="A0A1S1PDK9"/>
<organism evidence="2 3">
    <name type="scientific">Parafrankia soli</name>
    <dbReference type="NCBI Taxonomy" id="2599596"/>
    <lineage>
        <taxon>Bacteria</taxon>
        <taxon>Bacillati</taxon>
        <taxon>Actinomycetota</taxon>
        <taxon>Actinomycetes</taxon>
        <taxon>Frankiales</taxon>
        <taxon>Frankiaceae</taxon>
        <taxon>Parafrankia</taxon>
    </lineage>
</organism>
<evidence type="ECO:0000256" key="1">
    <source>
        <dbReference type="ARBA" id="ARBA00009580"/>
    </source>
</evidence>
<name>A0A1S1PDK9_9ACTN</name>
<evidence type="ECO:0000313" key="3">
    <source>
        <dbReference type="Proteomes" id="UP000179769"/>
    </source>
</evidence>
<reference evidence="3" key="1">
    <citation type="submission" date="2016-07" db="EMBL/GenBank/DDBJ databases">
        <title>Frankia sp. NRRL B-16219 Genome sequencing.</title>
        <authorList>
            <person name="Ghodhbane-Gtari F."/>
            <person name="Swanson E."/>
            <person name="Gueddou A."/>
            <person name="Louati M."/>
            <person name="Nouioui I."/>
            <person name="Hezbri K."/>
            <person name="Abebe-Akele F."/>
            <person name="Simpson S."/>
            <person name="Morris K."/>
            <person name="Thomas K."/>
            <person name="Gtari M."/>
            <person name="Tisa L.S."/>
        </authorList>
    </citation>
    <scope>NUCLEOTIDE SEQUENCE [LARGE SCALE GENOMIC DNA]</scope>
    <source>
        <strain evidence="3">NRRL B-16219</strain>
    </source>
</reference>
<evidence type="ECO:0000313" key="2">
    <source>
        <dbReference type="EMBL" id="OHV18632.1"/>
    </source>
</evidence>
<dbReference type="SUPFAM" id="SSF52799">
    <property type="entry name" value="(Phosphotyrosine protein) phosphatases II"/>
    <property type="match status" value="1"/>
</dbReference>